<comment type="caution">
    <text evidence="2">The sequence shown here is derived from an EMBL/GenBank/DDBJ whole genome shotgun (WGS) entry which is preliminary data.</text>
</comment>
<dbReference type="PANTHER" id="PTHR30093:SF2">
    <property type="entry name" value="TYPE II SECRETION SYSTEM PROTEIN H"/>
    <property type="match status" value="1"/>
</dbReference>
<dbReference type="Pfam" id="PF07963">
    <property type="entry name" value="N_methyl"/>
    <property type="match status" value="1"/>
</dbReference>
<dbReference type="Pfam" id="PF07596">
    <property type="entry name" value="SBP_bac_10"/>
    <property type="match status" value="1"/>
</dbReference>
<dbReference type="AlphaFoldDB" id="A0A5C5XH89"/>
<dbReference type="OrthoDB" id="259319at2"/>
<keyword evidence="3" id="KW-1185">Reference proteome</keyword>
<organism evidence="2 3">
    <name type="scientific">Rubinisphaera italica</name>
    <dbReference type="NCBI Taxonomy" id="2527969"/>
    <lineage>
        <taxon>Bacteria</taxon>
        <taxon>Pseudomonadati</taxon>
        <taxon>Planctomycetota</taxon>
        <taxon>Planctomycetia</taxon>
        <taxon>Planctomycetales</taxon>
        <taxon>Planctomycetaceae</taxon>
        <taxon>Rubinisphaera</taxon>
    </lineage>
</organism>
<dbReference type="Proteomes" id="UP000316095">
    <property type="component" value="Unassembled WGS sequence"/>
</dbReference>
<dbReference type="Gene3D" id="3.30.700.10">
    <property type="entry name" value="Glycoprotein, Type 4 Pilin"/>
    <property type="match status" value="1"/>
</dbReference>
<evidence type="ECO:0000313" key="2">
    <source>
        <dbReference type="EMBL" id="TWT62340.1"/>
    </source>
</evidence>
<dbReference type="SUPFAM" id="SSF54523">
    <property type="entry name" value="Pili subunits"/>
    <property type="match status" value="1"/>
</dbReference>
<gene>
    <name evidence="2" type="ORF">Pan54_30810</name>
</gene>
<dbReference type="RefSeq" id="WP_146504210.1">
    <property type="nucleotide sequence ID" value="NZ_SJPG01000001.1"/>
</dbReference>
<accession>A0A5C5XH89</accession>
<dbReference type="InterPro" id="IPR011453">
    <property type="entry name" value="DUF1559"/>
</dbReference>
<dbReference type="PANTHER" id="PTHR30093">
    <property type="entry name" value="GENERAL SECRETION PATHWAY PROTEIN G"/>
    <property type="match status" value="1"/>
</dbReference>
<dbReference type="NCBIfam" id="TIGR04294">
    <property type="entry name" value="pre_pil_HX9DG"/>
    <property type="match status" value="1"/>
</dbReference>
<dbReference type="InterPro" id="IPR045584">
    <property type="entry name" value="Pilin-like"/>
</dbReference>
<dbReference type="InterPro" id="IPR027558">
    <property type="entry name" value="Pre_pil_HX9DG_C"/>
</dbReference>
<proteinExistence type="predicted"/>
<evidence type="ECO:0000259" key="1">
    <source>
        <dbReference type="Pfam" id="PF07596"/>
    </source>
</evidence>
<protein>
    <submittedName>
        <fullName evidence="2">Putative major pilin subunit</fullName>
    </submittedName>
</protein>
<sequence length="297" mass="32142">MNLRRAFTLIELLVVIAIIAILVALLLPAVQQAREAARRSSCKNNLKQIGLALQNYHDTHSVFPPGFIRNSNTTVPRFPNFGWAVMILPQMEQSALYDAIGAASSNFAVDWNTDNQTLFDLSNSIIDANLCPSDPGGAINTDWGINTTLTGNRAAKSNYMANDQAFGTNSKIAMRDITDGTSNTLFVGEKTSLNSFYAGIWMGAHKWGSADTNVTSESILGKAKGNTGTGEDYRINFDGTGTSNPSNHQKNTYSSQHKGGAQFVFADGSVHFLSENIDLGTYNNLADEQDGNVLGEF</sequence>
<evidence type="ECO:0000313" key="3">
    <source>
        <dbReference type="Proteomes" id="UP000316095"/>
    </source>
</evidence>
<feature type="domain" description="DUF1559" evidence="1">
    <location>
        <begin position="31"/>
        <end position="279"/>
    </location>
</feature>
<name>A0A5C5XH89_9PLAN</name>
<dbReference type="InterPro" id="IPR012902">
    <property type="entry name" value="N_methyl_site"/>
</dbReference>
<reference evidence="2 3" key="1">
    <citation type="submission" date="2019-02" db="EMBL/GenBank/DDBJ databases">
        <title>Deep-cultivation of Planctomycetes and their phenomic and genomic characterization uncovers novel biology.</title>
        <authorList>
            <person name="Wiegand S."/>
            <person name="Jogler M."/>
            <person name="Boedeker C."/>
            <person name="Pinto D."/>
            <person name="Vollmers J."/>
            <person name="Rivas-Marin E."/>
            <person name="Kohn T."/>
            <person name="Peeters S.H."/>
            <person name="Heuer A."/>
            <person name="Rast P."/>
            <person name="Oberbeckmann S."/>
            <person name="Bunk B."/>
            <person name="Jeske O."/>
            <person name="Meyerdierks A."/>
            <person name="Storesund J.E."/>
            <person name="Kallscheuer N."/>
            <person name="Luecker S."/>
            <person name="Lage O.M."/>
            <person name="Pohl T."/>
            <person name="Merkel B.J."/>
            <person name="Hornburger P."/>
            <person name="Mueller R.-W."/>
            <person name="Bruemmer F."/>
            <person name="Labrenz M."/>
            <person name="Spormann A.M."/>
            <person name="Op Den Camp H."/>
            <person name="Overmann J."/>
            <person name="Amann R."/>
            <person name="Jetten M.S.M."/>
            <person name="Mascher T."/>
            <person name="Medema M.H."/>
            <person name="Devos D.P."/>
            <person name="Kaster A.-K."/>
            <person name="Ovreas L."/>
            <person name="Rohde M."/>
            <person name="Galperin M.Y."/>
            <person name="Jogler C."/>
        </authorList>
    </citation>
    <scope>NUCLEOTIDE SEQUENCE [LARGE SCALE GENOMIC DNA]</scope>
    <source>
        <strain evidence="2 3">Pan54</strain>
    </source>
</reference>
<dbReference type="NCBIfam" id="TIGR02532">
    <property type="entry name" value="IV_pilin_GFxxxE"/>
    <property type="match status" value="1"/>
</dbReference>
<dbReference type="EMBL" id="SJPG01000001">
    <property type="protein sequence ID" value="TWT62340.1"/>
    <property type="molecule type" value="Genomic_DNA"/>
</dbReference>